<evidence type="ECO:0000313" key="3">
    <source>
        <dbReference type="Proteomes" id="UP000076420"/>
    </source>
</evidence>
<dbReference type="GO" id="GO:0005634">
    <property type="term" value="C:nucleus"/>
    <property type="evidence" value="ECO:0007669"/>
    <property type="project" value="TreeGrafter"/>
</dbReference>
<dbReference type="PANTHER" id="PTHR11215:SF1">
    <property type="entry name" value="MYG1 EXONUCLEASE"/>
    <property type="match status" value="1"/>
</dbReference>
<dbReference type="AlphaFoldDB" id="A0A2C9JD04"/>
<dbReference type="Pfam" id="PF03690">
    <property type="entry name" value="MYG1_exonuc"/>
    <property type="match status" value="1"/>
</dbReference>
<protein>
    <submittedName>
        <fullName evidence="2">Uncharacterized protein</fullName>
    </submittedName>
</protein>
<dbReference type="InterPro" id="IPR003226">
    <property type="entry name" value="MYG1_exonuclease"/>
</dbReference>
<organism evidence="2 3">
    <name type="scientific">Biomphalaria glabrata</name>
    <name type="common">Bloodfluke planorb</name>
    <name type="synonym">Freshwater snail</name>
    <dbReference type="NCBI Taxonomy" id="6526"/>
    <lineage>
        <taxon>Eukaryota</taxon>
        <taxon>Metazoa</taxon>
        <taxon>Spiralia</taxon>
        <taxon>Lophotrochozoa</taxon>
        <taxon>Mollusca</taxon>
        <taxon>Gastropoda</taxon>
        <taxon>Heterobranchia</taxon>
        <taxon>Euthyneura</taxon>
        <taxon>Panpulmonata</taxon>
        <taxon>Hygrophila</taxon>
        <taxon>Lymnaeoidea</taxon>
        <taxon>Planorbidae</taxon>
        <taxon>Biomphalaria</taxon>
    </lineage>
</organism>
<dbReference type="VEuPathDB" id="VectorBase:BGLAX_028930"/>
<evidence type="ECO:0000313" key="2">
    <source>
        <dbReference type="EnsemblMetazoa" id="BGLB000824-PB"/>
    </source>
</evidence>
<dbReference type="GO" id="GO:0005737">
    <property type="term" value="C:cytoplasm"/>
    <property type="evidence" value="ECO:0007669"/>
    <property type="project" value="TreeGrafter"/>
</dbReference>
<name>A0A2C9JD04_BIOGL</name>
<proteinExistence type="inferred from homology"/>
<gene>
    <name evidence="2" type="primary">106051297</name>
</gene>
<sequence>MLNKLDLLVRQSTRLVFITFKKKQIPCACKQFSFITSNMTGTKESPPKKPHLSKKIGTHNGKFHCDEALACFMLKLLDDYKDAEIIRTRDQAILDTCDIVVDVGGTYDPSKHRYDHHQRAFNESMNSLYPEKKWVTKLSSAGLVYFHFGADIIAKQLNLPADDHITKVIFDKVYENFMEEIDAIDNGINQAEGELRYQITTNLSSRVNILNPGWNEKDVDVQLQFEKAMKLAGEEFMERITYYQNGWLPAREFVAEAVKNRFEVDSSGRIIYLKEGGVPWKDHLYTLEEEQNLSPPIVYVLFADQNNGWRVQCVSKKLGSFENRLSLPEEWRGLRDEELSEKSGIPGCIFVHASGFIGGNKTFEGVLEMARKSLD</sequence>
<dbReference type="STRING" id="6526.A0A2C9JD04"/>
<reference evidence="2" key="1">
    <citation type="submission" date="2020-05" db="UniProtKB">
        <authorList>
            <consortium name="EnsemblMetazoa"/>
        </authorList>
    </citation>
    <scope>IDENTIFICATION</scope>
    <source>
        <strain evidence="2">BB02</strain>
    </source>
</reference>
<dbReference type="PANTHER" id="PTHR11215">
    <property type="entry name" value="METAL DEPENDENT HYDROLASE - RELATED"/>
    <property type="match status" value="1"/>
</dbReference>
<dbReference type="RefSeq" id="XP_013061911.2">
    <property type="nucleotide sequence ID" value="XM_013206457.2"/>
</dbReference>
<dbReference type="Proteomes" id="UP000076420">
    <property type="component" value="Unassembled WGS sequence"/>
</dbReference>
<dbReference type="OrthoDB" id="10265310at2759"/>
<comment type="similarity">
    <text evidence="1">Belongs to the MYG1 family.</text>
</comment>
<evidence type="ECO:0000256" key="1">
    <source>
        <dbReference type="ARBA" id="ARBA00010105"/>
    </source>
</evidence>
<dbReference type="VEuPathDB" id="VectorBase:BGLB000824"/>
<dbReference type="EnsemblMetazoa" id="BGLB000824-RB">
    <property type="protein sequence ID" value="BGLB000824-PB"/>
    <property type="gene ID" value="BGLB000824"/>
</dbReference>
<dbReference type="KEGG" id="bgt:106051297"/>
<accession>A0A2C9JD04</accession>